<proteinExistence type="predicted"/>
<gene>
    <name evidence="2" type="ORF">ANE_LOCUS14268</name>
</gene>
<name>A0A565BR23_9BRAS</name>
<dbReference type="Proteomes" id="UP000489600">
    <property type="component" value="Unassembled WGS sequence"/>
</dbReference>
<comment type="caution">
    <text evidence="2">The sequence shown here is derived from an EMBL/GenBank/DDBJ whole genome shotgun (WGS) entry which is preliminary data.</text>
</comment>
<sequence>MRTAAGIWKWLVATGNTHGLSATQVHDHLKRMMKIEKAAQEGDEVEAQEGQVEAQEGDEV</sequence>
<evidence type="ECO:0000256" key="1">
    <source>
        <dbReference type="SAM" id="MobiDB-lite"/>
    </source>
</evidence>
<dbReference type="AlphaFoldDB" id="A0A565BR23"/>
<dbReference type="EMBL" id="CABITT030000005">
    <property type="protein sequence ID" value="VVB03824.1"/>
    <property type="molecule type" value="Genomic_DNA"/>
</dbReference>
<reference evidence="2" key="1">
    <citation type="submission" date="2019-07" db="EMBL/GenBank/DDBJ databases">
        <authorList>
            <person name="Dittberner H."/>
        </authorList>
    </citation>
    <scope>NUCLEOTIDE SEQUENCE [LARGE SCALE GENOMIC DNA]</scope>
</reference>
<evidence type="ECO:0008006" key="4">
    <source>
        <dbReference type="Google" id="ProtNLM"/>
    </source>
</evidence>
<protein>
    <recommendedName>
        <fullName evidence="4">HTH myb-type domain-containing protein</fullName>
    </recommendedName>
</protein>
<organism evidence="2 3">
    <name type="scientific">Arabis nemorensis</name>
    <dbReference type="NCBI Taxonomy" id="586526"/>
    <lineage>
        <taxon>Eukaryota</taxon>
        <taxon>Viridiplantae</taxon>
        <taxon>Streptophyta</taxon>
        <taxon>Embryophyta</taxon>
        <taxon>Tracheophyta</taxon>
        <taxon>Spermatophyta</taxon>
        <taxon>Magnoliopsida</taxon>
        <taxon>eudicotyledons</taxon>
        <taxon>Gunneridae</taxon>
        <taxon>Pentapetalae</taxon>
        <taxon>rosids</taxon>
        <taxon>malvids</taxon>
        <taxon>Brassicales</taxon>
        <taxon>Brassicaceae</taxon>
        <taxon>Arabideae</taxon>
        <taxon>Arabis</taxon>
    </lineage>
</organism>
<keyword evidence="3" id="KW-1185">Reference proteome</keyword>
<evidence type="ECO:0000313" key="3">
    <source>
        <dbReference type="Proteomes" id="UP000489600"/>
    </source>
</evidence>
<evidence type="ECO:0000313" key="2">
    <source>
        <dbReference type="EMBL" id="VVB03824.1"/>
    </source>
</evidence>
<feature type="region of interest" description="Disordered" evidence="1">
    <location>
        <begin position="40"/>
        <end position="60"/>
    </location>
</feature>
<accession>A0A565BR23</accession>